<dbReference type="EMBL" id="PHNE01000001">
    <property type="protein sequence ID" value="PPE05817.1"/>
    <property type="molecule type" value="Genomic_DNA"/>
</dbReference>
<organism evidence="8 9">
    <name type="scientific">Williamsoniiplasma lucivorax</name>
    <dbReference type="NCBI Taxonomy" id="209274"/>
    <lineage>
        <taxon>Bacteria</taxon>
        <taxon>Bacillati</taxon>
        <taxon>Mycoplasmatota</taxon>
        <taxon>Mollicutes</taxon>
        <taxon>Entomoplasmatales</taxon>
        <taxon>Williamsoniiplasma</taxon>
    </lineage>
</organism>
<dbReference type="PANTHER" id="PTHR37307:SF1">
    <property type="entry name" value="CELL DIVISION PROTEIN WHIA-RELATED"/>
    <property type="match status" value="1"/>
</dbReference>
<dbReference type="HAMAP" id="MF_01420">
    <property type="entry name" value="HTH_type_WhiA"/>
    <property type="match status" value="1"/>
</dbReference>
<dbReference type="AlphaFoldDB" id="A0A2S5REU8"/>
<dbReference type="Proteomes" id="UP000237865">
    <property type="component" value="Unassembled WGS sequence"/>
</dbReference>
<dbReference type="InterPro" id="IPR018478">
    <property type="entry name" value="Sporu_reg_WhiA_N_dom"/>
</dbReference>
<dbReference type="InterPro" id="IPR027434">
    <property type="entry name" value="Homing_endonucl"/>
</dbReference>
<dbReference type="GO" id="GO:0051301">
    <property type="term" value="P:cell division"/>
    <property type="evidence" value="ECO:0007669"/>
    <property type="project" value="UniProtKB-UniRule"/>
</dbReference>
<feature type="domain" description="Sporulation transcription regulator WhiA N-terminal" evidence="6">
    <location>
        <begin position="21"/>
        <end position="102"/>
    </location>
</feature>
<dbReference type="PANTHER" id="PTHR37307">
    <property type="entry name" value="CELL DIVISION PROTEIN WHIA-RELATED"/>
    <property type="match status" value="1"/>
</dbReference>
<comment type="similarity">
    <text evidence="4">Belongs to the WhiA family.</text>
</comment>
<accession>A0A2S5REU8</accession>
<gene>
    <name evidence="4" type="primary">whiA</name>
    <name evidence="8" type="ORF">ELUCI_v1c01050</name>
</gene>
<evidence type="ECO:0000259" key="6">
    <source>
        <dbReference type="Pfam" id="PF10298"/>
    </source>
</evidence>
<dbReference type="Gene3D" id="3.10.28.10">
    <property type="entry name" value="Homing endonucleases"/>
    <property type="match status" value="1"/>
</dbReference>
<evidence type="ECO:0000256" key="3">
    <source>
        <dbReference type="ARBA" id="ARBA00023306"/>
    </source>
</evidence>
<keyword evidence="2 4" id="KW-0238">DNA-binding</keyword>
<reference evidence="8 9" key="1">
    <citation type="submission" date="2017-11" db="EMBL/GenBank/DDBJ databases">
        <title>Genome sequence of Entomoplasma lucivorax PIPN-2 (ATCC 49196).</title>
        <authorList>
            <person name="Lo W.-S."/>
            <person name="Gasparich G.E."/>
            <person name="Kuo C.-H."/>
        </authorList>
    </citation>
    <scope>NUCLEOTIDE SEQUENCE [LARGE SCALE GENOMIC DNA]</scope>
    <source>
        <strain evidence="8 9">PIPN-2</strain>
    </source>
</reference>
<dbReference type="GO" id="GO:0043937">
    <property type="term" value="P:regulation of sporulation"/>
    <property type="evidence" value="ECO:0007669"/>
    <property type="project" value="InterPro"/>
</dbReference>
<sequence>MSFALEVKEEIISHSFTPLQKQTLLCGFIKYNAELIYTNTGVKLRLNTISNRIARTILSMCKELFHGEIEVSIVQSQALKKQKTFQITLVGNVEAFLKEIQVYDEQNQKIIEIIDPQVLKTDDLLRAYVAGLFIAIGSVNSPETINYHLEVQFKEKASATYFQNLLNKKYAFDFKILQRSDNKFLCYVKKSSMVSDFIKLIDAPVSVMAFENERISRDLLNNINRIQNIDISNQTKTLITAEKQIKQINWLKHKGLFSELSDKAKTLANLRLENPEMSYVELEQEMHNKGYKITKSGVSNIFRTIEKISEV</sequence>
<protein>
    <recommendedName>
        <fullName evidence="4">Probable cell division protein WhiA</fullName>
    </recommendedName>
</protein>
<evidence type="ECO:0000313" key="9">
    <source>
        <dbReference type="Proteomes" id="UP000237865"/>
    </source>
</evidence>
<keyword evidence="9" id="KW-1185">Reference proteome</keyword>
<evidence type="ECO:0000256" key="2">
    <source>
        <dbReference type="ARBA" id="ARBA00023125"/>
    </source>
</evidence>
<keyword evidence="3 4" id="KW-0131">Cell cycle</keyword>
<dbReference type="STRING" id="1399797.GCA_000518285_01290"/>
<dbReference type="RefSeq" id="WP_028126749.1">
    <property type="nucleotide sequence ID" value="NZ_PHNE01000001.1"/>
</dbReference>
<feature type="domain" description="WhiA LAGLIDADG-like" evidence="7">
    <location>
        <begin position="126"/>
        <end position="218"/>
    </location>
</feature>
<dbReference type="NCBIfam" id="TIGR00647">
    <property type="entry name" value="DNA_bind_WhiA"/>
    <property type="match status" value="1"/>
</dbReference>
<dbReference type="SUPFAM" id="SSF55608">
    <property type="entry name" value="Homing endonucleases"/>
    <property type="match status" value="1"/>
</dbReference>
<evidence type="ECO:0000259" key="7">
    <source>
        <dbReference type="Pfam" id="PF14527"/>
    </source>
</evidence>
<dbReference type="Pfam" id="PF02650">
    <property type="entry name" value="HTH_WhiA"/>
    <property type="match status" value="1"/>
</dbReference>
<dbReference type="Pfam" id="PF10298">
    <property type="entry name" value="WhiA_N"/>
    <property type="match status" value="1"/>
</dbReference>
<evidence type="ECO:0000313" key="8">
    <source>
        <dbReference type="EMBL" id="PPE05817.1"/>
    </source>
</evidence>
<dbReference type="GO" id="GO:0003677">
    <property type="term" value="F:DNA binding"/>
    <property type="evidence" value="ECO:0007669"/>
    <property type="project" value="UniProtKB-UniRule"/>
</dbReference>
<comment type="caution">
    <text evidence="8">The sequence shown here is derived from an EMBL/GenBank/DDBJ whole genome shotgun (WGS) entry which is preliminary data.</text>
</comment>
<proteinExistence type="inferred from homology"/>
<evidence type="ECO:0000256" key="4">
    <source>
        <dbReference type="HAMAP-Rule" id="MF_01420"/>
    </source>
</evidence>
<keyword evidence="1 4" id="KW-0132">Cell division</keyword>
<name>A0A2S5REU8_9MOLU</name>
<evidence type="ECO:0000259" key="5">
    <source>
        <dbReference type="Pfam" id="PF02650"/>
    </source>
</evidence>
<feature type="domain" description="Sporulation regulator WhiA C-terminal" evidence="5">
    <location>
        <begin position="223"/>
        <end position="308"/>
    </location>
</feature>
<dbReference type="InterPro" id="IPR039518">
    <property type="entry name" value="WhiA_LAGLIDADG_dom"/>
</dbReference>
<dbReference type="Pfam" id="PF14527">
    <property type="entry name" value="LAGLIDADG_WhiA"/>
    <property type="match status" value="1"/>
</dbReference>
<comment type="function">
    <text evidence="4">Involved in cell division and chromosome segregation.</text>
</comment>
<evidence type="ECO:0000256" key="1">
    <source>
        <dbReference type="ARBA" id="ARBA00022618"/>
    </source>
</evidence>
<dbReference type="InterPro" id="IPR023054">
    <property type="entry name" value="Sporulation_regulator_WhiA_C"/>
</dbReference>
<dbReference type="InterPro" id="IPR003802">
    <property type="entry name" value="Sporulation_regulator_WhiA"/>
</dbReference>